<dbReference type="SUPFAM" id="SSF52255">
    <property type="entry name" value="N5-CAIR mutase (phosphoribosylaminoimidazole carboxylase, PurE)"/>
    <property type="match status" value="1"/>
</dbReference>
<dbReference type="EMBL" id="CP029803">
    <property type="protein sequence ID" value="AWT60444.1"/>
    <property type="molecule type" value="Genomic_DNA"/>
</dbReference>
<dbReference type="EC" id="4.1.1.21" evidence="3"/>
<evidence type="ECO:0000259" key="2">
    <source>
        <dbReference type="SMART" id="SM01001"/>
    </source>
</evidence>
<dbReference type="Gene3D" id="3.40.50.1970">
    <property type="match status" value="1"/>
</dbReference>
<dbReference type="SMART" id="SM01001">
    <property type="entry name" value="AIRC"/>
    <property type="match status" value="1"/>
</dbReference>
<dbReference type="GO" id="GO:0006189">
    <property type="term" value="P:'de novo' IMP biosynthetic process"/>
    <property type="evidence" value="ECO:0007669"/>
    <property type="project" value="InterPro"/>
</dbReference>
<evidence type="ECO:0000313" key="4">
    <source>
        <dbReference type="Proteomes" id="UP000247465"/>
    </source>
</evidence>
<reference evidence="3 4" key="1">
    <citation type="submission" date="2018-06" db="EMBL/GenBank/DDBJ databases">
        <title>Draft Genome Sequence of a Novel Marine Bacterium Related to the Verrucomicrobia.</title>
        <authorList>
            <person name="Vosseberg J."/>
            <person name="Martijn J."/>
            <person name="Ettema T.J.G."/>
        </authorList>
    </citation>
    <scope>NUCLEOTIDE SEQUENCE [LARGE SCALE GENOMIC DNA]</scope>
    <source>
        <strain evidence="3">TARA_B100001123</strain>
    </source>
</reference>
<dbReference type="GO" id="GO:0004638">
    <property type="term" value="F:phosphoribosylaminoimidazole carboxylase activity"/>
    <property type="evidence" value="ECO:0007669"/>
    <property type="project" value="UniProtKB-EC"/>
</dbReference>
<keyword evidence="3" id="KW-0456">Lyase</keyword>
<proteinExistence type="predicted"/>
<dbReference type="KEGG" id="mtar:DF168_01658"/>
<dbReference type="Pfam" id="PF00731">
    <property type="entry name" value="AIRC"/>
    <property type="match status" value="1"/>
</dbReference>
<organism evidence="3 4">
    <name type="scientific">Candidatus Moanibacter tarae</name>
    <dbReference type="NCBI Taxonomy" id="2200854"/>
    <lineage>
        <taxon>Bacteria</taxon>
        <taxon>Pseudomonadati</taxon>
        <taxon>Verrucomicrobiota</taxon>
        <taxon>Opitutia</taxon>
        <taxon>Puniceicoccales</taxon>
        <taxon>Puniceicoccales incertae sedis</taxon>
        <taxon>Candidatus Moanibacter</taxon>
    </lineage>
</organism>
<dbReference type="PANTHER" id="PTHR23046">
    <property type="entry name" value="PHOSPHORIBOSYLAMINOIMIDAZOLE CARBOXYLASE CATALYTIC SUBUNIT"/>
    <property type="match status" value="1"/>
</dbReference>
<accession>A0A2Z4AJ43</accession>
<sequence length="165" mass="17817">MKIVILLGSESDRSHAQKIIDGLDRFVIPHETFVVSAHKVPELLIELIQRFNAYTEPLVYITVAGRSNGLSGVTAGSALHPVIACPPFSDRSDYLTNIHSSLQMPKDTPVLTVVDPANAALSAARILALFQEDLKLKIRSHIDGVKRTYAPVSDGTSQTKSSGNG</sequence>
<name>A0A2Z4AJ43_9BACT</name>
<gene>
    <name evidence="3" type="primary">purE</name>
    <name evidence="3" type="ORF">DF168_01658</name>
</gene>
<dbReference type="PANTHER" id="PTHR23046:SF2">
    <property type="entry name" value="PHOSPHORIBOSYLAMINOIMIDAZOLE CARBOXYLASE"/>
    <property type="match status" value="1"/>
</dbReference>
<evidence type="ECO:0000313" key="3">
    <source>
        <dbReference type="EMBL" id="AWT60444.1"/>
    </source>
</evidence>
<protein>
    <submittedName>
        <fullName evidence="3">Phosphoribosylaminoimidazole carboxylase</fullName>
        <ecNumber evidence="3">4.1.1.21</ecNumber>
    </submittedName>
</protein>
<feature type="domain" description="PurE" evidence="2">
    <location>
        <begin position="1"/>
        <end position="149"/>
    </location>
</feature>
<evidence type="ECO:0000256" key="1">
    <source>
        <dbReference type="ARBA" id="ARBA00022755"/>
    </source>
</evidence>
<dbReference type="AlphaFoldDB" id="A0A2Z4AJ43"/>
<keyword evidence="1" id="KW-0658">Purine biosynthesis</keyword>
<dbReference type="InterPro" id="IPR000031">
    <property type="entry name" value="PurE_dom"/>
</dbReference>
<dbReference type="Proteomes" id="UP000247465">
    <property type="component" value="Chromosome"/>
</dbReference>
<dbReference type="InterPro" id="IPR024694">
    <property type="entry name" value="PurE_prokaryotes"/>
</dbReference>